<dbReference type="InterPro" id="IPR006311">
    <property type="entry name" value="TAT_signal"/>
</dbReference>
<keyword evidence="5" id="KW-1185">Reference proteome</keyword>
<evidence type="ECO:0000259" key="3">
    <source>
        <dbReference type="Pfam" id="PF02638"/>
    </source>
</evidence>
<organism evidence="4 5">
    <name type="scientific">Tenggerimyces flavus</name>
    <dbReference type="NCBI Taxonomy" id="1708749"/>
    <lineage>
        <taxon>Bacteria</taxon>
        <taxon>Bacillati</taxon>
        <taxon>Actinomycetota</taxon>
        <taxon>Actinomycetes</taxon>
        <taxon>Propionibacteriales</taxon>
        <taxon>Nocardioidaceae</taxon>
        <taxon>Tenggerimyces</taxon>
    </lineage>
</organism>
<evidence type="ECO:0000256" key="1">
    <source>
        <dbReference type="ARBA" id="ARBA00022729"/>
    </source>
</evidence>
<dbReference type="PROSITE" id="PS51318">
    <property type="entry name" value="TAT"/>
    <property type="match status" value="1"/>
</dbReference>
<dbReference type="Pfam" id="PF02638">
    <property type="entry name" value="GHL10"/>
    <property type="match status" value="1"/>
</dbReference>
<feature type="signal peptide" evidence="2">
    <location>
        <begin position="1"/>
        <end position="31"/>
    </location>
</feature>
<dbReference type="InterPro" id="IPR003790">
    <property type="entry name" value="GHL10"/>
</dbReference>
<proteinExistence type="predicted"/>
<evidence type="ECO:0000313" key="4">
    <source>
        <dbReference type="EMBL" id="MFC3762617.1"/>
    </source>
</evidence>
<dbReference type="InterPro" id="IPR017853">
    <property type="entry name" value="GH"/>
</dbReference>
<dbReference type="InterPro" id="IPR052177">
    <property type="entry name" value="Divisome_Glycosyl_Hydrolase"/>
</dbReference>
<name>A0ABV7YBX3_9ACTN</name>
<dbReference type="Gene3D" id="3.20.20.80">
    <property type="entry name" value="Glycosidases"/>
    <property type="match status" value="1"/>
</dbReference>
<reference evidence="5" key="1">
    <citation type="journal article" date="2019" name="Int. J. Syst. Evol. Microbiol.">
        <title>The Global Catalogue of Microorganisms (GCM) 10K type strain sequencing project: providing services to taxonomists for standard genome sequencing and annotation.</title>
        <authorList>
            <consortium name="The Broad Institute Genomics Platform"/>
            <consortium name="The Broad Institute Genome Sequencing Center for Infectious Disease"/>
            <person name="Wu L."/>
            <person name="Ma J."/>
        </authorList>
    </citation>
    <scope>NUCLEOTIDE SEQUENCE [LARGE SCALE GENOMIC DNA]</scope>
    <source>
        <strain evidence="5">CGMCC 4.7241</strain>
    </source>
</reference>
<dbReference type="EMBL" id="JBHRZH010000015">
    <property type="protein sequence ID" value="MFC3762617.1"/>
    <property type="molecule type" value="Genomic_DNA"/>
</dbReference>
<dbReference type="Proteomes" id="UP001595699">
    <property type="component" value="Unassembled WGS sequence"/>
</dbReference>
<dbReference type="SUPFAM" id="SSF51445">
    <property type="entry name" value="(Trans)glycosidases"/>
    <property type="match status" value="1"/>
</dbReference>
<dbReference type="RefSeq" id="WP_205118896.1">
    <property type="nucleotide sequence ID" value="NZ_JAFBCM010000001.1"/>
</dbReference>
<evidence type="ECO:0000313" key="5">
    <source>
        <dbReference type="Proteomes" id="UP001595699"/>
    </source>
</evidence>
<feature type="domain" description="Glycosyl hydrolase-like 10" evidence="3">
    <location>
        <begin position="53"/>
        <end position="364"/>
    </location>
</feature>
<dbReference type="PANTHER" id="PTHR43405">
    <property type="entry name" value="GLYCOSYL HYDROLASE DIGH"/>
    <property type="match status" value="1"/>
</dbReference>
<gene>
    <name evidence="4" type="ORF">ACFOUW_17370</name>
</gene>
<dbReference type="PANTHER" id="PTHR43405:SF1">
    <property type="entry name" value="GLYCOSYL HYDROLASE DIGH"/>
    <property type="match status" value="1"/>
</dbReference>
<comment type="caution">
    <text evidence="4">The sequence shown here is derived from an EMBL/GenBank/DDBJ whole genome shotgun (WGS) entry which is preliminary data.</text>
</comment>
<sequence>MPNPRGFLPKALCVLAAAGLAGALLAAPAQAVRTEQMTSSCAAADPDVPKEQFRAMWIATVVNIDWPSRPGLPVADQKAAYTRWLDEAVARKFNAVIVQVRPTADAFWPSPYEPWSQWITGAQGQNPGYDPLAFFVAEAHKRNLEFHAWFNPYRVSMQTDPAQLVPTHPGRVHPEWILPYGGKLYYNPGIPAVRAFVEDAIMDAVKRYDIDGVHFDDYFYPYPVAGQVFADDATYAQYGAGFATKLDWRRNNIDLLMQELDQKIHAAKPWVKFGVSPFAIWRNKSTDPTGSDTQGGVQTYDDLGADTKKWVREGWLDYITPQIYWNIGFTVADYQKLVPWWSDVVAGTDVQLIIGQATYKAGTTTQVPGWGDPAEMSKHLFLNRSYPAVVGDIFFSAKDVRANRLGGMDVVVADHYSRPAFTPVAEQLGGAAPRQPALIAPRRSADGVELRWIDAQQSSKRATSYAIYRFEGKRDLSSCDFQDASGLLAHVRSDGSATQEWVDTTAETGKFYTYAVSGLDRLSNESAPSHERVVGR</sequence>
<evidence type="ECO:0000256" key="2">
    <source>
        <dbReference type="SAM" id="SignalP"/>
    </source>
</evidence>
<keyword evidence="1 2" id="KW-0732">Signal</keyword>
<accession>A0ABV7YBX3</accession>
<dbReference type="InterPro" id="IPR013783">
    <property type="entry name" value="Ig-like_fold"/>
</dbReference>
<dbReference type="Gene3D" id="2.60.40.10">
    <property type="entry name" value="Immunoglobulins"/>
    <property type="match status" value="1"/>
</dbReference>
<protein>
    <submittedName>
        <fullName evidence="4">Family 10 glycosylhydrolase</fullName>
    </submittedName>
</protein>
<feature type="chain" id="PRO_5046477278" evidence="2">
    <location>
        <begin position="32"/>
        <end position="536"/>
    </location>
</feature>